<dbReference type="PANTHER" id="PTHR18460:SF3">
    <property type="entry name" value="TELO2-INTERACTING PROTEIN 1 HOMOLOG"/>
    <property type="match status" value="1"/>
</dbReference>
<sequence length="1077" mass="124794">MIESNQISLPTPSPSGRSVEEIENVNLFQKIKPNTISIFKEILVIQNQSHSTSSSLHQSLVNLNQIIINHPSSFNPTLTHYTIYPIQHLLKITTTTSQPLPSSSLSLSLNIIQHLLSNTSHQSTKSFALIEQESLILESLLTILSLDSIEDSSLLIIESSEFILSQYDQLPIRFIKPIFKSIIDLFPILSNPTHSFSSVRLIEFIRFVLLKLSISQVDPIRLITTLLPKSASHLVKLVISFSSQSASSKLVIQSIDLLEWLILFCLDEHLNDIGLLINSLKSSSQTDQDLLTISKPTQIDPQPSQVLITRDLQWLQTTISNLISLLQLLSSSLTYHPNPQIRQSWTKLCTTLLQKIPNLLTPGSSTILQNLSVSLILNQNEELPLDQNLLESYPIEFGKGAIELIRKDFKSVLKFLVYRVKDEDEVLIYYCQSIFNATETLWIMLQENHLIHHQSVLDEILEDFELIKLFKQSLQSIELVMSSMISLDSRNLNLIRFKHLTTNSKVMEAIQKMIQSFGRGLCWIENGRLELYVYEYFFEVILMNEPNQSIESLNSIWILNQLMMGTTSCMKENHQARKKHQIRMERFLKSVVFRLIDEFEQPDESKPTSINRHQTQEDIVKKEVEVERIVSYQKGMNSLPSLEKLRPMILSNENEMQETQKVLRISLLLNLFSTISTKLNTSFQPVLSILLYPILRYIDHPILSSQLKIVLDQISYETSYGNLQNMIADHLDYLVDSISSRLSTNRILPDLKAVTVMGSLIEWVGVKESFGILGEGLVQEIGEALRDFHWVEGFLEGVLDGYLRVLGMVGRVVLDEDRENRRLQKEQEKEKEEEEDGDHGLGLFVQLEKQRRRFLELIVFRNDEDEVEEEKHEKDELDRFKAWYELREKVAKFNEREEVEEEKMKRNPRTAFHREVQEEEVKEVKEEEVKDKPIGLYERVSILIVSQTLPFLSHSSNQIRKKVQEILKICLETKLLVTESEVIPLLNLFKSLIERNVEIKPVLKDHDRFGMFFWKSEKEFLGLERRVWDGFEDLKKMNQEVEVEVGFELNYQLWKMIRDGHDPLGMGIGREYFMCVN</sequence>
<gene>
    <name evidence="1" type="ORF">MELLADRAFT_112869</name>
</gene>
<dbReference type="AlphaFoldDB" id="F4S7Y7"/>
<name>F4S7Y7_MELLP</name>
<dbReference type="KEGG" id="mlr:MELLADRAFT_112869"/>
<accession>F4S7Y7</accession>
<dbReference type="EMBL" id="GL883162">
    <property type="protein sequence ID" value="EGF99189.1"/>
    <property type="molecule type" value="Genomic_DNA"/>
</dbReference>
<dbReference type="STRING" id="747676.F4S7Y7"/>
<dbReference type="InterPro" id="IPR052587">
    <property type="entry name" value="TELO2-interacting_protein_1"/>
</dbReference>
<evidence type="ECO:0000313" key="2">
    <source>
        <dbReference type="Proteomes" id="UP000001072"/>
    </source>
</evidence>
<proteinExistence type="predicted"/>
<protein>
    <submittedName>
        <fullName evidence="1">Uncharacterized protein</fullName>
    </submittedName>
</protein>
<organism evidence="2">
    <name type="scientific">Melampsora larici-populina (strain 98AG31 / pathotype 3-4-7)</name>
    <name type="common">Poplar leaf rust fungus</name>
    <dbReference type="NCBI Taxonomy" id="747676"/>
    <lineage>
        <taxon>Eukaryota</taxon>
        <taxon>Fungi</taxon>
        <taxon>Dikarya</taxon>
        <taxon>Basidiomycota</taxon>
        <taxon>Pucciniomycotina</taxon>
        <taxon>Pucciniomycetes</taxon>
        <taxon>Pucciniales</taxon>
        <taxon>Melampsoraceae</taxon>
        <taxon>Melampsora</taxon>
    </lineage>
</organism>
<keyword evidence="2" id="KW-1185">Reference proteome</keyword>
<dbReference type="VEuPathDB" id="FungiDB:MELLADRAFT_112869"/>
<dbReference type="RefSeq" id="XP_007417529.1">
    <property type="nucleotide sequence ID" value="XM_007417467.1"/>
</dbReference>
<dbReference type="eggNOG" id="KOG4524">
    <property type="taxonomic scope" value="Eukaryota"/>
</dbReference>
<dbReference type="InParanoid" id="F4S7Y7"/>
<dbReference type="Proteomes" id="UP000001072">
    <property type="component" value="Unassembled WGS sequence"/>
</dbReference>
<dbReference type="HOGENOM" id="CLU_286683_0_0_1"/>
<dbReference type="GO" id="GO:0005737">
    <property type="term" value="C:cytoplasm"/>
    <property type="evidence" value="ECO:0007669"/>
    <property type="project" value="TreeGrafter"/>
</dbReference>
<dbReference type="Pfam" id="PF21547">
    <property type="entry name" value="TTI1"/>
    <property type="match status" value="1"/>
</dbReference>
<reference evidence="2" key="1">
    <citation type="journal article" date="2011" name="Proc. Natl. Acad. Sci. U.S.A.">
        <title>Obligate biotrophy features unraveled by the genomic analysis of rust fungi.</title>
        <authorList>
            <person name="Duplessis S."/>
            <person name="Cuomo C.A."/>
            <person name="Lin Y.-C."/>
            <person name="Aerts A."/>
            <person name="Tisserant E."/>
            <person name="Veneault-Fourrey C."/>
            <person name="Joly D.L."/>
            <person name="Hacquard S."/>
            <person name="Amselem J."/>
            <person name="Cantarel B.L."/>
            <person name="Chiu R."/>
            <person name="Coutinho P.M."/>
            <person name="Feau N."/>
            <person name="Field M."/>
            <person name="Frey P."/>
            <person name="Gelhaye E."/>
            <person name="Goldberg J."/>
            <person name="Grabherr M.G."/>
            <person name="Kodira C.D."/>
            <person name="Kohler A."/>
            <person name="Kuees U."/>
            <person name="Lindquist E.A."/>
            <person name="Lucas S.M."/>
            <person name="Mago R."/>
            <person name="Mauceli E."/>
            <person name="Morin E."/>
            <person name="Murat C."/>
            <person name="Pangilinan J.L."/>
            <person name="Park R."/>
            <person name="Pearson M."/>
            <person name="Quesneville H."/>
            <person name="Rouhier N."/>
            <person name="Sakthikumar S."/>
            <person name="Salamov A.A."/>
            <person name="Schmutz J."/>
            <person name="Selles B."/>
            <person name="Shapiro H."/>
            <person name="Tanguay P."/>
            <person name="Tuskan G.A."/>
            <person name="Henrissat B."/>
            <person name="Van de Peer Y."/>
            <person name="Rouze P."/>
            <person name="Ellis J.G."/>
            <person name="Dodds P.N."/>
            <person name="Schein J.E."/>
            <person name="Zhong S."/>
            <person name="Hamelin R.C."/>
            <person name="Grigoriev I.V."/>
            <person name="Szabo L.J."/>
            <person name="Martin F."/>
        </authorList>
    </citation>
    <scope>NUCLEOTIDE SEQUENCE [LARGE SCALE GENOMIC DNA]</scope>
    <source>
        <strain evidence="2">98AG31 / pathotype 3-4-7</strain>
    </source>
</reference>
<dbReference type="InterPro" id="IPR049362">
    <property type="entry name" value="TTI1_rpt"/>
</dbReference>
<evidence type="ECO:0000313" key="1">
    <source>
        <dbReference type="EMBL" id="EGF99189.1"/>
    </source>
</evidence>
<dbReference type="PANTHER" id="PTHR18460">
    <property type="entry name" value="TEL2 INTERACTING PROTEIN 1 TTI1 FAMILY MEMBER"/>
    <property type="match status" value="1"/>
</dbReference>
<dbReference type="GeneID" id="18924813"/>
<dbReference type="OrthoDB" id="49511at2759"/>